<feature type="compositionally biased region" description="Low complexity" evidence="2">
    <location>
        <begin position="997"/>
        <end position="1012"/>
    </location>
</feature>
<feature type="region of interest" description="Disordered" evidence="2">
    <location>
        <begin position="426"/>
        <end position="465"/>
    </location>
</feature>
<dbReference type="AlphaFoldDB" id="A0AAD5LBH0"/>
<comment type="caution">
    <text evidence="3">The sequence shown here is derived from an EMBL/GenBank/DDBJ whole genome shotgun (WGS) entry which is preliminary data.</text>
</comment>
<keyword evidence="1" id="KW-0175">Coiled coil</keyword>
<dbReference type="Proteomes" id="UP001209570">
    <property type="component" value="Unassembled WGS sequence"/>
</dbReference>
<feature type="compositionally biased region" description="Low complexity" evidence="2">
    <location>
        <begin position="678"/>
        <end position="691"/>
    </location>
</feature>
<evidence type="ECO:0000313" key="3">
    <source>
        <dbReference type="EMBL" id="KAJ0395339.1"/>
    </source>
</evidence>
<keyword evidence="4" id="KW-1185">Reference proteome</keyword>
<name>A0AAD5LBH0_PYTIN</name>
<evidence type="ECO:0000256" key="2">
    <source>
        <dbReference type="SAM" id="MobiDB-lite"/>
    </source>
</evidence>
<feature type="coiled-coil region" evidence="1">
    <location>
        <begin position="751"/>
        <end position="778"/>
    </location>
</feature>
<accession>A0AAD5LBH0</accession>
<sequence>MTGTPTTPTGVAAVAAPPTSKLAELRAVGDPEQVHHALPVAVSTVVEKTDGEDDEDDDDIAMQDDDVVDEDDVVDVVDDDDDGGLLVELAAVGGRAVDDDVDAAVDADVDDEDPEDDLVDAAALDFAAVDVDMELDEDDDGPATSSSVVVPTDATCMQFLDLMKAFSESSSCDVSEMAQRVDSLVSQDEYLSRLLPVTPTATPSACLSATSSVADTTDEDESSSARELLALESHEVLPQHQHQHQSMDEPPARIAAQRGNDDMDMDQWMEIEIELDCSVDPYDATLHLPGTETTLSLASSSSGTSASSVGRSIGFSSSSSSSSSNSINAAPIASPAAAPTVSRPAAMPVHTIGSHANSSSVLSTTTSAVAAASNRLRALATSSVFDHKSAKAALFGDDDDDDDDDDGDLVLLNSLARKKALAATSSAAPSTLRPAVGSTAAPPRSLLTKRPLEQEAKTDDDAGAGSIWGMEVDSLEQDLLLSIDHAVLCDRENRFLQWDLEIEAATAAAQAARGPSGELRTPPSSFSTTAAAHSFASDSARQKLLLASSPREHKMSSHSAAYASALRSPSTVDTNLLAEDWNALDFGTFQNRTVSHILSSCLHKRKLHHPYKDRVTLINFNVPGGEPLGPLPSQSPTNILPSGLLFGVGGVGGNAATDMELLGGGGAGLDAQGDAKDASGTSAASSKTAAKSGEKKPKKPREERKRQSAQKSMEMLAELEGTFSEQDLDARGNGASKLNTTKYEHWSLPDLTNLPQDLKELKRKIEATEHKVEGTKHRHRKGGPCPRCQVQNQLRAAKRAYHKRAVAHKKLPTLGNVSPALTATPLTAAEANATAAVTAMASAPSPPVMPAVTMTAPSTTPIVVKAAAPPAPFKPQPTLAPSQPVATPAPVVAHKPAAIPTSVPVHVPPVAAVAVPSQAPASTADAQVKAPTAVVLPPAPAPASAAALVGAVPTPSSSATRCMPLPAAPSAMAATATAAAFPRRPCGEPALPSAFVSPSSSSSEPSSPESSPQVHHVTVTSA</sequence>
<dbReference type="PANTHER" id="PTHR35711">
    <property type="entry name" value="EXPRESSED PROTEIN"/>
    <property type="match status" value="1"/>
</dbReference>
<protein>
    <submittedName>
        <fullName evidence="3">Uncharacterized protein</fullName>
    </submittedName>
</protein>
<gene>
    <name evidence="3" type="ORF">P43SY_006401</name>
</gene>
<feature type="region of interest" description="Disordered" evidence="2">
    <location>
        <begin position="512"/>
        <end position="532"/>
    </location>
</feature>
<dbReference type="PANTHER" id="PTHR35711:SF1">
    <property type="entry name" value="ECTODERMAL, ISOFORM F"/>
    <property type="match status" value="1"/>
</dbReference>
<reference evidence="3" key="1">
    <citation type="submission" date="2021-12" db="EMBL/GenBank/DDBJ databases">
        <title>Prjna785345.</title>
        <authorList>
            <person name="Rujirawat T."/>
            <person name="Krajaejun T."/>
        </authorList>
    </citation>
    <scope>NUCLEOTIDE SEQUENCE</scope>
    <source>
        <strain evidence="3">Pi057C3</strain>
    </source>
</reference>
<organism evidence="3 4">
    <name type="scientific">Pythium insidiosum</name>
    <name type="common">Pythiosis disease agent</name>
    <dbReference type="NCBI Taxonomy" id="114742"/>
    <lineage>
        <taxon>Eukaryota</taxon>
        <taxon>Sar</taxon>
        <taxon>Stramenopiles</taxon>
        <taxon>Oomycota</taxon>
        <taxon>Peronosporomycetes</taxon>
        <taxon>Pythiales</taxon>
        <taxon>Pythiaceae</taxon>
        <taxon>Pythium</taxon>
    </lineage>
</organism>
<proteinExistence type="predicted"/>
<feature type="region of interest" description="Disordered" evidence="2">
    <location>
        <begin position="294"/>
        <end position="329"/>
    </location>
</feature>
<feature type="region of interest" description="Disordered" evidence="2">
    <location>
        <begin position="672"/>
        <end position="713"/>
    </location>
</feature>
<feature type="region of interest" description="Disordered" evidence="2">
    <location>
        <begin position="44"/>
        <end position="66"/>
    </location>
</feature>
<feature type="compositionally biased region" description="Low complexity" evidence="2">
    <location>
        <begin position="426"/>
        <end position="435"/>
    </location>
</feature>
<evidence type="ECO:0000256" key="1">
    <source>
        <dbReference type="SAM" id="Coils"/>
    </source>
</evidence>
<evidence type="ECO:0000313" key="4">
    <source>
        <dbReference type="Proteomes" id="UP001209570"/>
    </source>
</evidence>
<feature type="compositionally biased region" description="Acidic residues" evidence="2">
    <location>
        <begin position="50"/>
        <end position="66"/>
    </location>
</feature>
<dbReference type="EMBL" id="JAKCXM010000350">
    <property type="protein sequence ID" value="KAJ0395339.1"/>
    <property type="molecule type" value="Genomic_DNA"/>
</dbReference>
<feature type="region of interest" description="Disordered" evidence="2">
    <location>
        <begin position="983"/>
        <end position="1022"/>
    </location>
</feature>
<feature type="compositionally biased region" description="Basic and acidic residues" evidence="2">
    <location>
        <begin position="450"/>
        <end position="460"/>
    </location>
</feature>
<feature type="compositionally biased region" description="Basic and acidic residues" evidence="2">
    <location>
        <begin position="692"/>
        <end position="706"/>
    </location>
</feature>